<dbReference type="Gene3D" id="3.40.50.1820">
    <property type="entry name" value="alpha/beta hydrolase"/>
    <property type="match status" value="1"/>
</dbReference>
<proteinExistence type="predicted"/>
<sequence>MGSLGAAIDSNHRRPRFLCLHGFRTSGAIMRSQVVGKWPEEVISRLDLVFPDAPFPAEGKSDVEGIFPPPYYEWFQFDKDFLEYRNLDKCFAYIEDLMIEHGPFDGLMGFSQVNLQIQFDPLFLEYGAILSAVLVGLQARGLALTRVPKVKHLIIIGGAKFQSPAVAEKAYAAAVDCTSLHFLGDMDFLKKHGEALLESFINPYVIRHPKGHTVPRLDDKSLETMRDFLQKIENDLHREAPCNDKHEEVHLS</sequence>
<dbReference type="PANTHER" id="PTHR22778">
    <property type="entry name" value="OVARIAN CANCER GENE-2 PROTEIN-RELATED"/>
    <property type="match status" value="1"/>
</dbReference>
<feature type="domain" description="Serine hydrolase" evidence="1">
    <location>
        <begin position="14"/>
        <end position="219"/>
    </location>
</feature>
<dbReference type="GO" id="GO:0016787">
    <property type="term" value="F:hydrolase activity"/>
    <property type="evidence" value="ECO:0007669"/>
    <property type="project" value="UniProtKB-KW"/>
</dbReference>
<dbReference type="InterPro" id="IPR005645">
    <property type="entry name" value="FSH-like_dom"/>
</dbReference>
<dbReference type="Proteomes" id="UP001055439">
    <property type="component" value="Chromosome 7"/>
</dbReference>
<dbReference type="Pfam" id="PF03959">
    <property type="entry name" value="FSH1"/>
    <property type="match status" value="1"/>
</dbReference>
<dbReference type="PANTHER" id="PTHR22778:SF51">
    <property type="entry name" value="DIHYDROFOLATE REDUCTASE"/>
    <property type="match status" value="1"/>
</dbReference>
<accession>A0A9E7GTE5</accession>
<name>A0A9E7GTE5_9LILI</name>
<dbReference type="OrthoDB" id="414698at2759"/>
<keyword evidence="3" id="KW-1185">Reference proteome</keyword>
<reference evidence="2" key="1">
    <citation type="submission" date="2022-05" db="EMBL/GenBank/DDBJ databases">
        <title>The Musa troglodytarum L. genome provides insights into the mechanism of non-climacteric behaviour and enrichment of carotenoids.</title>
        <authorList>
            <person name="Wang J."/>
        </authorList>
    </citation>
    <scope>NUCLEOTIDE SEQUENCE</scope>
    <source>
        <tissue evidence="2">Leaf</tissue>
    </source>
</reference>
<dbReference type="AlphaFoldDB" id="A0A9E7GTE5"/>
<dbReference type="InterPro" id="IPR029058">
    <property type="entry name" value="AB_hydrolase_fold"/>
</dbReference>
<protein>
    <submittedName>
        <fullName evidence="2">Serine hydrolase (FSH1)</fullName>
    </submittedName>
</protein>
<dbReference type="SUPFAM" id="SSF53474">
    <property type="entry name" value="alpha/beta-Hydrolases"/>
    <property type="match status" value="1"/>
</dbReference>
<evidence type="ECO:0000259" key="1">
    <source>
        <dbReference type="Pfam" id="PF03959"/>
    </source>
</evidence>
<dbReference type="EMBL" id="CP097509">
    <property type="protein sequence ID" value="URE21539.1"/>
    <property type="molecule type" value="Genomic_DNA"/>
</dbReference>
<evidence type="ECO:0000313" key="3">
    <source>
        <dbReference type="Proteomes" id="UP001055439"/>
    </source>
</evidence>
<gene>
    <name evidence="2" type="ORF">MUK42_11571</name>
</gene>
<keyword evidence="2" id="KW-0378">Hydrolase</keyword>
<organism evidence="2 3">
    <name type="scientific">Musa troglodytarum</name>
    <name type="common">fe'i banana</name>
    <dbReference type="NCBI Taxonomy" id="320322"/>
    <lineage>
        <taxon>Eukaryota</taxon>
        <taxon>Viridiplantae</taxon>
        <taxon>Streptophyta</taxon>
        <taxon>Embryophyta</taxon>
        <taxon>Tracheophyta</taxon>
        <taxon>Spermatophyta</taxon>
        <taxon>Magnoliopsida</taxon>
        <taxon>Liliopsida</taxon>
        <taxon>Zingiberales</taxon>
        <taxon>Musaceae</taxon>
        <taxon>Musa</taxon>
    </lineage>
</organism>
<evidence type="ECO:0000313" key="2">
    <source>
        <dbReference type="EMBL" id="URE21539.1"/>
    </source>
</evidence>
<dbReference type="FunFam" id="3.40.50.1820:FF:000133">
    <property type="entry name" value="esterase AGAP003155"/>
    <property type="match status" value="1"/>
</dbReference>